<evidence type="ECO:0000313" key="1">
    <source>
        <dbReference type="EMBL" id="KAJ7196516.1"/>
    </source>
</evidence>
<evidence type="ECO:0000313" key="2">
    <source>
        <dbReference type="Proteomes" id="UP001219525"/>
    </source>
</evidence>
<comment type="caution">
    <text evidence="1">The sequence shown here is derived from an EMBL/GenBank/DDBJ whole genome shotgun (WGS) entry which is preliminary data.</text>
</comment>
<keyword evidence="2" id="KW-1185">Reference proteome</keyword>
<dbReference type="AlphaFoldDB" id="A0AAD6UX07"/>
<name>A0AAD6UX07_9AGAR</name>
<dbReference type="EMBL" id="JARJCW010000083">
    <property type="protein sequence ID" value="KAJ7196516.1"/>
    <property type="molecule type" value="Genomic_DNA"/>
</dbReference>
<protein>
    <submittedName>
        <fullName evidence="1">Uncharacterized protein</fullName>
    </submittedName>
</protein>
<proteinExistence type="predicted"/>
<gene>
    <name evidence="1" type="ORF">GGX14DRAFT_403236</name>
</gene>
<reference evidence="1" key="1">
    <citation type="submission" date="2023-03" db="EMBL/GenBank/DDBJ databases">
        <title>Massive genome expansion in bonnet fungi (Mycena s.s.) driven by repeated elements and novel gene families across ecological guilds.</title>
        <authorList>
            <consortium name="Lawrence Berkeley National Laboratory"/>
            <person name="Harder C.B."/>
            <person name="Miyauchi S."/>
            <person name="Viragh M."/>
            <person name="Kuo A."/>
            <person name="Thoen E."/>
            <person name="Andreopoulos B."/>
            <person name="Lu D."/>
            <person name="Skrede I."/>
            <person name="Drula E."/>
            <person name="Henrissat B."/>
            <person name="Morin E."/>
            <person name="Kohler A."/>
            <person name="Barry K."/>
            <person name="LaButti K."/>
            <person name="Morin E."/>
            <person name="Salamov A."/>
            <person name="Lipzen A."/>
            <person name="Mereny Z."/>
            <person name="Hegedus B."/>
            <person name="Baldrian P."/>
            <person name="Stursova M."/>
            <person name="Weitz H."/>
            <person name="Taylor A."/>
            <person name="Grigoriev I.V."/>
            <person name="Nagy L.G."/>
            <person name="Martin F."/>
            <person name="Kauserud H."/>
        </authorList>
    </citation>
    <scope>NUCLEOTIDE SEQUENCE</scope>
    <source>
        <strain evidence="1">9144</strain>
    </source>
</reference>
<dbReference type="Proteomes" id="UP001219525">
    <property type="component" value="Unassembled WGS sequence"/>
</dbReference>
<sequence length="166" mass="18095">MVFSFRPFALLLLLCHLVTNPLLPFLSIFTRAMLPLRSITVLRWRSSTCSCFLPGTFVLLSRGLTTLTEDARRRGNSSAFALASGQLPSSTFAEGLLLRIRWRGNARVWATAHGFPQLRYDEAGGDGDGLGSPAGRAVVHGLLPVVLRAACPRSRCRGQKLAVGSW</sequence>
<accession>A0AAD6UX07</accession>
<organism evidence="1 2">
    <name type="scientific">Mycena pura</name>
    <dbReference type="NCBI Taxonomy" id="153505"/>
    <lineage>
        <taxon>Eukaryota</taxon>
        <taxon>Fungi</taxon>
        <taxon>Dikarya</taxon>
        <taxon>Basidiomycota</taxon>
        <taxon>Agaricomycotina</taxon>
        <taxon>Agaricomycetes</taxon>
        <taxon>Agaricomycetidae</taxon>
        <taxon>Agaricales</taxon>
        <taxon>Marasmiineae</taxon>
        <taxon>Mycenaceae</taxon>
        <taxon>Mycena</taxon>
    </lineage>
</organism>